<evidence type="ECO:0000256" key="1">
    <source>
        <dbReference type="SAM" id="Phobius"/>
    </source>
</evidence>
<feature type="transmembrane region" description="Helical" evidence="1">
    <location>
        <begin position="7"/>
        <end position="32"/>
    </location>
</feature>
<sequence length="33" mass="3925">MAGLIFLIIKLSSMFFMKIIIRLILYIVIISFY</sequence>
<keyword evidence="1" id="KW-0812">Transmembrane</keyword>
<name>A0A0T9P3B8_9GAMM</name>
<evidence type="ECO:0000313" key="3">
    <source>
        <dbReference type="Proteomes" id="UP000041882"/>
    </source>
</evidence>
<keyword evidence="3" id="KW-1185">Reference proteome</keyword>
<dbReference type="Proteomes" id="UP000041882">
    <property type="component" value="Unassembled WGS sequence"/>
</dbReference>
<evidence type="ECO:0000313" key="2">
    <source>
        <dbReference type="EMBL" id="CNH43810.1"/>
    </source>
</evidence>
<gene>
    <name evidence="2" type="ORF">ERS008472_01434</name>
</gene>
<organism evidence="2 3">
    <name type="scientific">Yersinia thracica</name>
    <dbReference type="NCBI Taxonomy" id="2890319"/>
    <lineage>
        <taxon>Bacteria</taxon>
        <taxon>Pseudomonadati</taxon>
        <taxon>Pseudomonadota</taxon>
        <taxon>Gammaproteobacteria</taxon>
        <taxon>Enterobacterales</taxon>
        <taxon>Yersiniaceae</taxon>
        <taxon>Yersinia</taxon>
    </lineage>
</organism>
<keyword evidence="1" id="KW-0472">Membrane</keyword>
<reference evidence="3" key="1">
    <citation type="submission" date="2015-03" db="EMBL/GenBank/DDBJ databases">
        <authorList>
            <consortium name="Pathogen Informatics"/>
            <person name="Murphy D."/>
        </authorList>
    </citation>
    <scope>NUCLEOTIDE SEQUENCE [LARGE SCALE GENOMIC DNA]</scope>
    <source>
        <strain evidence="3">IP6945</strain>
    </source>
</reference>
<protein>
    <submittedName>
        <fullName evidence="2">Uncharacterized protein</fullName>
    </submittedName>
</protein>
<dbReference type="EMBL" id="CQAW01000005">
    <property type="protein sequence ID" value="CNH43810.1"/>
    <property type="molecule type" value="Genomic_DNA"/>
</dbReference>
<keyword evidence="1" id="KW-1133">Transmembrane helix</keyword>
<accession>A0A0T9P3B8</accession>
<proteinExistence type="predicted"/>
<dbReference type="AlphaFoldDB" id="A0A0T9P3B8"/>